<name>A0A538SIT5_UNCEI</name>
<gene>
    <name evidence="1" type="ORF">E6K72_10625</name>
</gene>
<accession>A0A538SIT5</accession>
<reference evidence="1 2" key="1">
    <citation type="journal article" date="2019" name="Nat. Microbiol.">
        <title>Mediterranean grassland soil C-N compound turnover is dependent on rainfall and depth, and is mediated by genomically divergent microorganisms.</title>
        <authorList>
            <person name="Diamond S."/>
            <person name="Andeer P.F."/>
            <person name="Li Z."/>
            <person name="Crits-Christoph A."/>
            <person name="Burstein D."/>
            <person name="Anantharaman K."/>
            <person name="Lane K.R."/>
            <person name="Thomas B.C."/>
            <person name="Pan C."/>
            <person name="Northen T.R."/>
            <person name="Banfield J.F."/>
        </authorList>
    </citation>
    <scope>NUCLEOTIDE SEQUENCE [LARGE SCALE GENOMIC DNA]</scope>
    <source>
        <strain evidence="1">WS_2</strain>
    </source>
</reference>
<proteinExistence type="predicted"/>
<dbReference type="Proteomes" id="UP000317716">
    <property type="component" value="Unassembled WGS sequence"/>
</dbReference>
<evidence type="ECO:0000313" key="1">
    <source>
        <dbReference type="EMBL" id="TMQ51278.1"/>
    </source>
</evidence>
<dbReference type="AlphaFoldDB" id="A0A538SIT5"/>
<dbReference type="EMBL" id="VBOS01000381">
    <property type="protein sequence ID" value="TMQ51278.1"/>
    <property type="molecule type" value="Genomic_DNA"/>
</dbReference>
<sequence length="122" mass="12342">MRPSWTKVAGIAALGGALVAGCGGAIGKRLASDAAFQSQVMGAIAGSPELAGKMVDQLLAGDTRALVTDRVLANGGAVQGLMTKIAQDRSMLDGVLNLAVQDTAMKSHILALFAGMKMMGGR</sequence>
<organism evidence="1 2">
    <name type="scientific">Eiseniibacteriota bacterium</name>
    <dbReference type="NCBI Taxonomy" id="2212470"/>
    <lineage>
        <taxon>Bacteria</taxon>
        <taxon>Candidatus Eiseniibacteriota</taxon>
    </lineage>
</organism>
<protein>
    <submittedName>
        <fullName evidence="1">Uncharacterized protein</fullName>
    </submittedName>
</protein>
<dbReference type="PROSITE" id="PS51257">
    <property type="entry name" value="PROKAR_LIPOPROTEIN"/>
    <property type="match status" value="1"/>
</dbReference>
<comment type="caution">
    <text evidence="1">The sequence shown here is derived from an EMBL/GenBank/DDBJ whole genome shotgun (WGS) entry which is preliminary data.</text>
</comment>
<evidence type="ECO:0000313" key="2">
    <source>
        <dbReference type="Proteomes" id="UP000317716"/>
    </source>
</evidence>